<gene>
    <name evidence="9" type="ORF">PF001_g15301</name>
    <name evidence="7" type="ORF">PF002_g17448</name>
    <name evidence="8" type="ORF">PF004_g9989</name>
    <name evidence="6" type="ORF">PF005_g15879</name>
    <name evidence="5" type="ORF">PF006_g10658</name>
    <name evidence="4" type="ORF">PF007_g11380</name>
    <name evidence="10" type="ORF">PF008_g9067</name>
    <name evidence="1" type="ORF">PF009_g11764</name>
    <name evidence="3" type="ORF">PF010_g15575</name>
    <name evidence="2" type="ORF">PF011_g14662</name>
</gene>
<evidence type="ECO:0000313" key="6">
    <source>
        <dbReference type="EMBL" id="KAE9199099.1"/>
    </source>
</evidence>
<keyword evidence="12" id="KW-1185">Reference proteome</keyword>
<dbReference type="EMBL" id="QXGF01000564">
    <property type="protein sequence ID" value="KAE8938352.1"/>
    <property type="molecule type" value="Genomic_DNA"/>
</dbReference>
<evidence type="ECO:0000313" key="9">
    <source>
        <dbReference type="EMBL" id="KAE9299734.1"/>
    </source>
</evidence>
<dbReference type="EMBL" id="QXFY01000423">
    <property type="protein sequence ID" value="KAE9344776.1"/>
    <property type="molecule type" value="Genomic_DNA"/>
</dbReference>
<evidence type="ECO:0000313" key="2">
    <source>
        <dbReference type="EMBL" id="KAE8999358.1"/>
    </source>
</evidence>
<comment type="caution">
    <text evidence="1">The sequence shown here is derived from an EMBL/GenBank/DDBJ whole genome shotgun (WGS) entry which is preliminary data.</text>
</comment>
<evidence type="ECO:0000313" key="12">
    <source>
        <dbReference type="Proteomes" id="UP000433483"/>
    </source>
</evidence>
<accession>A0A6A3EYB7</accession>
<evidence type="ECO:0000313" key="3">
    <source>
        <dbReference type="EMBL" id="KAE9098395.1"/>
    </source>
</evidence>
<dbReference type="Proteomes" id="UP000460718">
    <property type="component" value="Unassembled WGS sequence"/>
</dbReference>
<dbReference type="EMBL" id="QXFW01000957">
    <property type="protein sequence ID" value="KAE8999358.1"/>
    <property type="molecule type" value="Genomic_DNA"/>
</dbReference>
<evidence type="ECO:0000313" key="16">
    <source>
        <dbReference type="Proteomes" id="UP000441208"/>
    </source>
</evidence>
<evidence type="ECO:0000313" key="1">
    <source>
        <dbReference type="EMBL" id="KAE8938352.1"/>
    </source>
</evidence>
<proteinExistence type="predicted"/>
<evidence type="ECO:0000313" key="8">
    <source>
        <dbReference type="EMBL" id="KAE9232172.1"/>
    </source>
</evidence>
<evidence type="ECO:0000313" key="5">
    <source>
        <dbReference type="EMBL" id="KAE9144406.1"/>
    </source>
</evidence>
<dbReference type="EMBL" id="QXGD01001086">
    <property type="protein sequence ID" value="KAE9215180.1"/>
    <property type="molecule type" value="Genomic_DNA"/>
</dbReference>
<evidence type="ECO:0000313" key="13">
    <source>
        <dbReference type="Proteomes" id="UP000437068"/>
    </source>
</evidence>
<dbReference type="AlphaFoldDB" id="A0A6A3EYB7"/>
<evidence type="ECO:0000313" key="14">
    <source>
        <dbReference type="Proteomes" id="UP000440367"/>
    </source>
</evidence>
<dbReference type="Proteomes" id="UP000437068">
    <property type="component" value="Unassembled WGS sequence"/>
</dbReference>
<dbReference type="EMBL" id="QXGC01000506">
    <property type="protein sequence ID" value="KAE9232172.1"/>
    <property type="molecule type" value="Genomic_DNA"/>
</dbReference>
<organism evidence="1 11">
    <name type="scientific">Phytophthora fragariae</name>
    <dbReference type="NCBI Taxonomy" id="53985"/>
    <lineage>
        <taxon>Eukaryota</taxon>
        <taxon>Sar</taxon>
        <taxon>Stramenopiles</taxon>
        <taxon>Oomycota</taxon>
        <taxon>Peronosporomycetes</taxon>
        <taxon>Peronosporales</taxon>
        <taxon>Peronosporaceae</taxon>
        <taxon>Phytophthora</taxon>
    </lineage>
</organism>
<dbReference type="EMBL" id="QXGA01000544">
    <property type="protein sequence ID" value="KAE9144406.1"/>
    <property type="molecule type" value="Genomic_DNA"/>
</dbReference>
<evidence type="ECO:0000313" key="15">
    <source>
        <dbReference type="Proteomes" id="UP000440732"/>
    </source>
</evidence>
<dbReference type="Proteomes" id="UP000429523">
    <property type="component" value="Unassembled WGS sequence"/>
</dbReference>
<dbReference type="OrthoDB" id="10330717at2759"/>
<reference evidence="11 12" key="1">
    <citation type="submission" date="2018-08" db="EMBL/GenBank/DDBJ databases">
        <title>Genomic investigation of the strawberry pathogen Phytophthora fragariae indicates pathogenicity is determined by transcriptional variation in three key races.</title>
        <authorList>
            <person name="Adams T.M."/>
            <person name="Armitage A.D."/>
            <person name="Sobczyk M.K."/>
            <person name="Bates H.J."/>
            <person name="Dunwell J.M."/>
            <person name="Nellist C.F."/>
            <person name="Harrison R.J."/>
        </authorList>
    </citation>
    <scope>NUCLEOTIDE SEQUENCE [LARGE SCALE GENOMIC DNA]</scope>
    <source>
        <strain evidence="9 13">A4</strain>
        <strain evidence="7 14">BC-1</strain>
        <strain evidence="8 18">BC-23</strain>
        <strain evidence="6 12">NOV-27</strain>
        <strain evidence="5 15">NOV-5</strain>
        <strain evidence="4 16">NOV-71</strain>
        <strain evidence="10 19">NOV-77</strain>
        <strain evidence="1 11">NOV-9</strain>
        <strain evidence="3 20">ONT-3</strain>
        <strain evidence="2 17">SCRP245</strain>
    </source>
</reference>
<evidence type="ECO:0000313" key="10">
    <source>
        <dbReference type="EMBL" id="KAE9344776.1"/>
    </source>
</evidence>
<sequence>MFSAMGAAALASASGGPTCSDCIRVYIYTTYTSCQVVFERVAWSGFALCFAD</sequence>
<evidence type="ECO:0000313" key="7">
    <source>
        <dbReference type="EMBL" id="KAE9215180.1"/>
    </source>
</evidence>
<evidence type="ECO:0000313" key="20">
    <source>
        <dbReference type="Proteomes" id="UP000488956"/>
    </source>
</evidence>
<dbReference type="EMBL" id="QXGB01001007">
    <property type="protein sequence ID" value="KAE9199099.1"/>
    <property type="molecule type" value="Genomic_DNA"/>
</dbReference>
<dbReference type="EMBL" id="QXFX01001022">
    <property type="protein sequence ID" value="KAE9098395.1"/>
    <property type="molecule type" value="Genomic_DNA"/>
</dbReference>
<evidence type="ECO:0000313" key="11">
    <source>
        <dbReference type="Proteomes" id="UP000429523"/>
    </source>
</evidence>
<dbReference type="Proteomes" id="UP000433483">
    <property type="component" value="Unassembled WGS sequence"/>
</dbReference>
<evidence type="ECO:0000313" key="19">
    <source>
        <dbReference type="Proteomes" id="UP000486351"/>
    </source>
</evidence>
<name>A0A6A3EYB7_9STRA</name>
<dbReference type="Proteomes" id="UP000488956">
    <property type="component" value="Unassembled WGS sequence"/>
</dbReference>
<dbReference type="Proteomes" id="UP000440732">
    <property type="component" value="Unassembled WGS sequence"/>
</dbReference>
<dbReference type="Proteomes" id="UP000441208">
    <property type="component" value="Unassembled WGS sequence"/>
</dbReference>
<dbReference type="Proteomes" id="UP000476176">
    <property type="component" value="Unassembled WGS sequence"/>
</dbReference>
<evidence type="ECO:0000313" key="17">
    <source>
        <dbReference type="Proteomes" id="UP000460718"/>
    </source>
</evidence>
<protein>
    <submittedName>
        <fullName evidence="1">Uncharacterized protein</fullName>
    </submittedName>
</protein>
<evidence type="ECO:0000313" key="18">
    <source>
        <dbReference type="Proteomes" id="UP000476176"/>
    </source>
</evidence>
<dbReference type="EMBL" id="QXGE01000988">
    <property type="protein sequence ID" value="KAE9299734.1"/>
    <property type="molecule type" value="Genomic_DNA"/>
</dbReference>
<dbReference type="Proteomes" id="UP000440367">
    <property type="component" value="Unassembled WGS sequence"/>
</dbReference>
<dbReference type="Proteomes" id="UP000486351">
    <property type="component" value="Unassembled WGS sequence"/>
</dbReference>
<dbReference type="EMBL" id="QXFZ01000568">
    <property type="protein sequence ID" value="KAE9111695.1"/>
    <property type="molecule type" value="Genomic_DNA"/>
</dbReference>
<evidence type="ECO:0000313" key="4">
    <source>
        <dbReference type="EMBL" id="KAE9111695.1"/>
    </source>
</evidence>